<name>A0A0E9N1A1_9BACT</name>
<feature type="transmembrane region" description="Helical" evidence="1">
    <location>
        <begin position="7"/>
        <end position="24"/>
    </location>
</feature>
<gene>
    <name evidence="2" type="ORF">FPE01S_02_09130</name>
</gene>
<keyword evidence="3" id="KW-1185">Reference proteome</keyword>
<dbReference type="EMBL" id="BBWV01000002">
    <property type="protein sequence ID" value="GAO43807.1"/>
    <property type="molecule type" value="Genomic_DNA"/>
</dbReference>
<keyword evidence="1" id="KW-0812">Transmembrane</keyword>
<dbReference type="AlphaFoldDB" id="A0A0E9N1A1"/>
<proteinExistence type="predicted"/>
<accession>A0A0E9N1A1</accession>
<evidence type="ECO:0000313" key="2">
    <source>
        <dbReference type="EMBL" id="GAO43807.1"/>
    </source>
</evidence>
<keyword evidence="1" id="KW-1133">Transmembrane helix</keyword>
<dbReference type="STRING" id="1220578.FPE01S_02_09130"/>
<protein>
    <submittedName>
        <fullName evidence="2">Uncharacterized protein</fullName>
    </submittedName>
</protein>
<reference evidence="2 3" key="1">
    <citation type="submission" date="2015-04" db="EMBL/GenBank/DDBJ databases">
        <title>Whole genome shotgun sequence of Flavihumibacter petaseus NBRC 106054.</title>
        <authorList>
            <person name="Miyazawa S."/>
            <person name="Hosoyama A."/>
            <person name="Hashimoto M."/>
            <person name="Noguchi M."/>
            <person name="Tsuchikane K."/>
            <person name="Ohji S."/>
            <person name="Yamazoe A."/>
            <person name="Ichikawa N."/>
            <person name="Kimura A."/>
            <person name="Fujita N."/>
        </authorList>
    </citation>
    <scope>NUCLEOTIDE SEQUENCE [LARGE SCALE GENOMIC DNA]</scope>
    <source>
        <strain evidence="2 3">NBRC 106054</strain>
    </source>
</reference>
<feature type="transmembrane region" description="Helical" evidence="1">
    <location>
        <begin position="36"/>
        <end position="57"/>
    </location>
</feature>
<evidence type="ECO:0000256" key="1">
    <source>
        <dbReference type="SAM" id="Phobius"/>
    </source>
</evidence>
<organism evidence="2 3">
    <name type="scientific">Flavihumibacter petaseus NBRC 106054</name>
    <dbReference type="NCBI Taxonomy" id="1220578"/>
    <lineage>
        <taxon>Bacteria</taxon>
        <taxon>Pseudomonadati</taxon>
        <taxon>Bacteroidota</taxon>
        <taxon>Chitinophagia</taxon>
        <taxon>Chitinophagales</taxon>
        <taxon>Chitinophagaceae</taxon>
        <taxon>Flavihumibacter</taxon>
    </lineage>
</organism>
<keyword evidence="1" id="KW-0472">Membrane</keyword>
<comment type="caution">
    <text evidence="2">The sequence shown here is derived from an EMBL/GenBank/DDBJ whole genome shotgun (WGS) entry which is preliminary data.</text>
</comment>
<evidence type="ECO:0000313" key="3">
    <source>
        <dbReference type="Proteomes" id="UP000033121"/>
    </source>
</evidence>
<dbReference type="Proteomes" id="UP000033121">
    <property type="component" value="Unassembled WGS sequence"/>
</dbReference>
<sequence length="79" mass="8684">MHYGDSAIAYWTGFFSAGSTGVLLLKVDWAFLPIEIGVKIFIAIVIAFLGGIAGVAGKDIYNSRLKKYIVKEDKTKKEE</sequence>